<sequence length="568" mass="63062">MVAIIIILSIVYFIIFHKIFRVYYFGKYGMLSTWIGCFLAAAATVVIGAKVLKSALDWVWSMIKGAITVAGYGLIVVSIVLFLIAAYQIWMRHKNGTDTNEGKDKLAAGSGDGAEKPSHTDEELERMNGYRLDLKDTPYTIMILCCCVFGFFLIGIPVLNLLFPVVIFLLLGVKNNDEKTQWDGVVGIGIIIAFIIAVAFNISAVGSLFHKKADGADNSEYSDTTIQADVNAHTVTENSYLGIEKGSGKPYIKLEYIFAPSIQEASAWHSDSTGYYMIPYLDESGSSVISFINEEMSNDTPEYIYYPMIFVKTDEGGVQTTGILCEETGNGQDEITTGSIEVIWETYEDFNYPAVKPIGKSMEDGLVIGTDYLYFGNSESIIIQHVSVESETFMDSSDNMEPGMTGSYYESLTAEEITDSPSEPEIITEVLESPQVEDDMESLEAKVLESSGIDAQEHMEEKVIGQPRSLEYLKREWTYNTRALNNMITITDVTEDSITFDIEAVWTQIGKSLELKGITAAQDVSEPTRFNFDVDQASGYIDIRSGSPHVYILYDTGFVYIDITGNFE</sequence>
<evidence type="ECO:0000313" key="3">
    <source>
        <dbReference type="EMBL" id="MBT9812706.1"/>
    </source>
</evidence>
<feature type="region of interest" description="Disordered" evidence="1">
    <location>
        <begin position="101"/>
        <end position="122"/>
    </location>
</feature>
<evidence type="ECO:0000313" key="4">
    <source>
        <dbReference type="Proteomes" id="UP000708338"/>
    </source>
</evidence>
<feature type="transmembrane region" description="Helical" evidence="2">
    <location>
        <begin position="141"/>
        <end position="173"/>
    </location>
</feature>
<protein>
    <submittedName>
        <fullName evidence="3">Uncharacterized protein</fullName>
    </submittedName>
</protein>
<accession>A0AA41FJA1</accession>
<organism evidence="3 4">
    <name type="scientific">Enterocloster citroniae</name>
    <dbReference type="NCBI Taxonomy" id="358743"/>
    <lineage>
        <taxon>Bacteria</taxon>
        <taxon>Bacillati</taxon>
        <taxon>Bacillota</taxon>
        <taxon>Clostridia</taxon>
        <taxon>Lachnospirales</taxon>
        <taxon>Lachnospiraceae</taxon>
        <taxon>Enterocloster</taxon>
    </lineage>
</organism>
<feature type="transmembrane region" description="Helical" evidence="2">
    <location>
        <begin position="185"/>
        <end position="209"/>
    </location>
</feature>
<feature type="transmembrane region" description="Helical" evidence="2">
    <location>
        <begin position="69"/>
        <end position="90"/>
    </location>
</feature>
<comment type="caution">
    <text evidence="3">The sequence shown here is derived from an EMBL/GenBank/DDBJ whole genome shotgun (WGS) entry which is preliminary data.</text>
</comment>
<dbReference type="EMBL" id="WQPS01000065">
    <property type="protein sequence ID" value="MBT9812706.1"/>
    <property type="molecule type" value="Genomic_DNA"/>
</dbReference>
<proteinExistence type="predicted"/>
<reference evidence="3" key="1">
    <citation type="journal article" date="2021" name="Gut Microbes">
        <title>A synthetic consortium of 100 gut commensals modulates the composition and function in a colon model of the microbiome of elderly subjects.</title>
        <authorList>
            <person name="Perez M."/>
            <person name="Ntemiri A."/>
            <person name="Tan H."/>
            <person name="Harris H.M.B."/>
            <person name="Roager H.M."/>
            <person name="Ribiere C."/>
            <person name="O'Toole P.W."/>
        </authorList>
    </citation>
    <scope>NUCLEOTIDE SEQUENCE</scope>
    <source>
        <strain evidence="3">MCC335</strain>
    </source>
</reference>
<dbReference type="Proteomes" id="UP000708338">
    <property type="component" value="Unassembled WGS sequence"/>
</dbReference>
<dbReference type="AlphaFoldDB" id="A0AA41FJA1"/>
<evidence type="ECO:0000256" key="1">
    <source>
        <dbReference type="SAM" id="MobiDB-lite"/>
    </source>
</evidence>
<keyword evidence="2" id="KW-0472">Membrane</keyword>
<name>A0AA41FJA1_9FIRM</name>
<feature type="compositionally biased region" description="Basic and acidic residues" evidence="1">
    <location>
        <begin position="113"/>
        <end position="122"/>
    </location>
</feature>
<feature type="transmembrane region" description="Helical" evidence="2">
    <location>
        <begin position="6"/>
        <end position="24"/>
    </location>
</feature>
<feature type="transmembrane region" description="Helical" evidence="2">
    <location>
        <begin position="31"/>
        <end position="49"/>
    </location>
</feature>
<keyword evidence="2" id="KW-1133">Transmembrane helix</keyword>
<dbReference type="RefSeq" id="WP_215630342.1">
    <property type="nucleotide sequence ID" value="NZ_WQPS01000065.1"/>
</dbReference>
<gene>
    <name evidence="3" type="ORF">GPL26_24215</name>
</gene>
<evidence type="ECO:0000256" key="2">
    <source>
        <dbReference type="SAM" id="Phobius"/>
    </source>
</evidence>
<keyword evidence="2" id="KW-0812">Transmembrane</keyword>